<gene>
    <name evidence="2" type="primary">CUNH4orf51</name>
</gene>
<reference evidence="2" key="1">
    <citation type="submission" date="2025-08" db="UniProtKB">
        <authorList>
            <consortium name="Ensembl"/>
        </authorList>
    </citation>
    <scope>IDENTIFICATION</scope>
</reference>
<dbReference type="GeneTree" id="ENSGT00520000060562"/>
<sequence>MSHFFYLTPEILLPFKFESIRHRARALWQDETRWSDSSATTNSGSYKEKQLDESTSNRLARRAGPQKMPLMKSSVYSPYHAGSQEAADGKGWYMVSSSKHSPFQFSPAHQIWGTEAQSPAPLNYKKPCVRPKKPSFEILMGYKSRGKKLLKQFQRQWDYESKFGSSEDSEADRYS</sequence>
<proteinExistence type="predicted"/>
<evidence type="ECO:0000256" key="1">
    <source>
        <dbReference type="SAM" id="MobiDB-lite"/>
    </source>
</evidence>
<dbReference type="InterPro" id="IPR031708">
    <property type="entry name" value="DUF4722"/>
</dbReference>
<dbReference type="AlphaFoldDB" id="A0A8C6RTP0"/>
<name>A0A8C6RTP0_NANGA</name>
<dbReference type="OMA" id="WDSESKV"/>
<feature type="region of interest" description="Disordered" evidence="1">
    <location>
        <begin position="32"/>
        <end position="64"/>
    </location>
</feature>
<protein>
    <submittedName>
        <fullName evidence="2">RIKEN cDNA 1700011L22 gene</fullName>
    </submittedName>
</protein>
<accession>A0A8C6RTP0</accession>
<evidence type="ECO:0000313" key="3">
    <source>
        <dbReference type="Proteomes" id="UP000694381"/>
    </source>
</evidence>
<evidence type="ECO:0000313" key="2">
    <source>
        <dbReference type="Ensembl" id="ENSNGAP00000021419.1"/>
    </source>
</evidence>
<dbReference type="Proteomes" id="UP000694381">
    <property type="component" value="Unassembled WGS sequence"/>
</dbReference>
<dbReference type="Ensembl" id="ENSNGAT00000027099.1">
    <property type="protein sequence ID" value="ENSNGAP00000021419.1"/>
    <property type="gene ID" value="ENSNGAG00000020603.1"/>
</dbReference>
<feature type="compositionally biased region" description="Polar residues" evidence="1">
    <location>
        <begin position="35"/>
        <end position="45"/>
    </location>
</feature>
<keyword evidence="3" id="KW-1185">Reference proteome</keyword>
<reference evidence="2" key="2">
    <citation type="submission" date="2025-09" db="UniProtKB">
        <authorList>
            <consortium name="Ensembl"/>
        </authorList>
    </citation>
    <scope>IDENTIFICATION</scope>
</reference>
<organism evidence="2 3">
    <name type="scientific">Nannospalax galili</name>
    <name type="common">Northern Israeli blind subterranean mole rat</name>
    <name type="synonym">Spalax galili</name>
    <dbReference type="NCBI Taxonomy" id="1026970"/>
    <lineage>
        <taxon>Eukaryota</taxon>
        <taxon>Metazoa</taxon>
        <taxon>Chordata</taxon>
        <taxon>Craniata</taxon>
        <taxon>Vertebrata</taxon>
        <taxon>Euteleostomi</taxon>
        <taxon>Mammalia</taxon>
        <taxon>Eutheria</taxon>
        <taxon>Euarchontoglires</taxon>
        <taxon>Glires</taxon>
        <taxon>Rodentia</taxon>
        <taxon>Myomorpha</taxon>
        <taxon>Muroidea</taxon>
        <taxon>Spalacidae</taxon>
        <taxon>Spalacinae</taxon>
        <taxon>Nannospalax</taxon>
    </lineage>
</organism>
<dbReference type="Pfam" id="PF15849">
    <property type="entry name" value="DUF4722"/>
    <property type="match status" value="1"/>
</dbReference>